<sequence>MNDLPHHGPERKTCMPCRKRKVKCDGRPPRCGPCSTAKRELDCVFPSIPESRDKRNALPKGKACLSCRGKKKKCDGFRPICSTCSRSRDGLPCIYDESNIPSHGDSEGDADENSPTQTPYASDRSNGSGQHVPTPISPRQLVIPSPPDSDGVGSTSPSVLSSSIPSSPHPLPLLRAVDERQMCYFRSLAFSNALRLGICFTPLKERFIREGDLSGHIVHPWFTWFMAVMGVHLHQESRHQWEQLKIQGTLTQILLKMVLKMQETDPPFNVLQVFYLMAMSCTYTHTLVPARRYLKKCKDMIRMGGFRLAEPTWIDASSRASPPTAIIDDRPPEYTEEKHELVSILVNLMYLQCMHCMLYDECHDMFVDLEVQLPDFARAYPEVFELSSIVLRARTVLLVRDVFLHINLLKKPDVSQKEWLADAVNLMSRLTVILQVLDNAVDRLNDTGRMSPRGSHEQRQMYLLVSSCKLFCITAQARIYMETSKLPIVPKGQTGVFRDLARESVQAFFLIYKTFDREDDLRHLDYFIIACWQHIRELYLALYPGDLDWYPLTEVSRQIILLEGTLRVTPAGRNVSVMHSMVNIVNGDRSPDEPNFLKEDDRLKYGL</sequence>
<gene>
    <name evidence="1" type="ORF">BDM02DRAFT_3267070</name>
</gene>
<comment type="caution">
    <text evidence="1">The sequence shown here is derived from an EMBL/GenBank/DDBJ whole genome shotgun (WGS) entry which is preliminary data.</text>
</comment>
<keyword evidence="2" id="KW-1185">Reference proteome</keyword>
<proteinExistence type="predicted"/>
<protein>
    <submittedName>
        <fullName evidence="1">Uncharacterized protein</fullName>
    </submittedName>
</protein>
<name>A0ACB6ZPU1_THEGA</name>
<accession>A0ACB6ZPU1</accession>
<evidence type="ECO:0000313" key="1">
    <source>
        <dbReference type="EMBL" id="KAF9651446.1"/>
    </source>
</evidence>
<dbReference type="EMBL" id="MU117975">
    <property type="protein sequence ID" value="KAF9651446.1"/>
    <property type="molecule type" value="Genomic_DNA"/>
</dbReference>
<dbReference type="Proteomes" id="UP000886501">
    <property type="component" value="Unassembled WGS sequence"/>
</dbReference>
<reference evidence="1" key="2">
    <citation type="journal article" date="2020" name="Nat. Commun.">
        <title>Large-scale genome sequencing of mycorrhizal fungi provides insights into the early evolution of symbiotic traits.</title>
        <authorList>
            <person name="Miyauchi S."/>
            <person name="Kiss E."/>
            <person name="Kuo A."/>
            <person name="Drula E."/>
            <person name="Kohler A."/>
            <person name="Sanchez-Garcia M."/>
            <person name="Morin E."/>
            <person name="Andreopoulos B."/>
            <person name="Barry K.W."/>
            <person name="Bonito G."/>
            <person name="Buee M."/>
            <person name="Carver A."/>
            <person name="Chen C."/>
            <person name="Cichocki N."/>
            <person name="Clum A."/>
            <person name="Culley D."/>
            <person name="Crous P.W."/>
            <person name="Fauchery L."/>
            <person name="Girlanda M."/>
            <person name="Hayes R.D."/>
            <person name="Keri Z."/>
            <person name="LaButti K."/>
            <person name="Lipzen A."/>
            <person name="Lombard V."/>
            <person name="Magnuson J."/>
            <person name="Maillard F."/>
            <person name="Murat C."/>
            <person name="Nolan M."/>
            <person name="Ohm R.A."/>
            <person name="Pangilinan J."/>
            <person name="Pereira M.F."/>
            <person name="Perotto S."/>
            <person name="Peter M."/>
            <person name="Pfister S."/>
            <person name="Riley R."/>
            <person name="Sitrit Y."/>
            <person name="Stielow J.B."/>
            <person name="Szollosi G."/>
            <person name="Zifcakova L."/>
            <person name="Stursova M."/>
            <person name="Spatafora J.W."/>
            <person name="Tedersoo L."/>
            <person name="Vaario L.M."/>
            <person name="Yamada A."/>
            <person name="Yan M."/>
            <person name="Wang P."/>
            <person name="Xu J."/>
            <person name="Bruns T."/>
            <person name="Baldrian P."/>
            <person name="Vilgalys R."/>
            <person name="Dunand C."/>
            <person name="Henrissat B."/>
            <person name="Grigoriev I.V."/>
            <person name="Hibbett D."/>
            <person name="Nagy L.G."/>
            <person name="Martin F.M."/>
        </authorList>
    </citation>
    <scope>NUCLEOTIDE SEQUENCE</scope>
    <source>
        <strain evidence="1">P2</strain>
    </source>
</reference>
<organism evidence="1 2">
    <name type="scientific">Thelephora ganbajun</name>
    <name type="common">Ganba fungus</name>
    <dbReference type="NCBI Taxonomy" id="370292"/>
    <lineage>
        <taxon>Eukaryota</taxon>
        <taxon>Fungi</taxon>
        <taxon>Dikarya</taxon>
        <taxon>Basidiomycota</taxon>
        <taxon>Agaricomycotina</taxon>
        <taxon>Agaricomycetes</taxon>
        <taxon>Thelephorales</taxon>
        <taxon>Thelephoraceae</taxon>
        <taxon>Thelephora</taxon>
    </lineage>
</organism>
<evidence type="ECO:0000313" key="2">
    <source>
        <dbReference type="Proteomes" id="UP000886501"/>
    </source>
</evidence>
<reference evidence="1" key="1">
    <citation type="submission" date="2019-10" db="EMBL/GenBank/DDBJ databases">
        <authorList>
            <consortium name="DOE Joint Genome Institute"/>
            <person name="Kuo A."/>
            <person name="Miyauchi S."/>
            <person name="Kiss E."/>
            <person name="Drula E."/>
            <person name="Kohler A."/>
            <person name="Sanchez-Garcia M."/>
            <person name="Andreopoulos B."/>
            <person name="Barry K.W."/>
            <person name="Bonito G."/>
            <person name="Buee M."/>
            <person name="Carver A."/>
            <person name="Chen C."/>
            <person name="Cichocki N."/>
            <person name="Clum A."/>
            <person name="Culley D."/>
            <person name="Crous P.W."/>
            <person name="Fauchery L."/>
            <person name="Girlanda M."/>
            <person name="Hayes R."/>
            <person name="Keri Z."/>
            <person name="Labutti K."/>
            <person name="Lipzen A."/>
            <person name="Lombard V."/>
            <person name="Magnuson J."/>
            <person name="Maillard F."/>
            <person name="Morin E."/>
            <person name="Murat C."/>
            <person name="Nolan M."/>
            <person name="Ohm R."/>
            <person name="Pangilinan J."/>
            <person name="Pereira M."/>
            <person name="Perotto S."/>
            <person name="Peter M."/>
            <person name="Riley R."/>
            <person name="Sitrit Y."/>
            <person name="Stielow B."/>
            <person name="Szollosi G."/>
            <person name="Zifcakova L."/>
            <person name="Stursova M."/>
            <person name="Spatafora J.W."/>
            <person name="Tedersoo L."/>
            <person name="Vaario L.-M."/>
            <person name="Yamada A."/>
            <person name="Yan M."/>
            <person name="Wang P."/>
            <person name="Xu J."/>
            <person name="Bruns T."/>
            <person name="Baldrian P."/>
            <person name="Vilgalys R."/>
            <person name="Henrissat B."/>
            <person name="Grigoriev I.V."/>
            <person name="Hibbett D."/>
            <person name="Nagy L.G."/>
            <person name="Martin F.M."/>
        </authorList>
    </citation>
    <scope>NUCLEOTIDE SEQUENCE</scope>
    <source>
        <strain evidence="1">P2</strain>
    </source>
</reference>